<dbReference type="Pfam" id="PF12836">
    <property type="entry name" value="HHH_3"/>
    <property type="match status" value="1"/>
</dbReference>
<dbReference type="Gene3D" id="1.10.150.320">
    <property type="entry name" value="Photosystem II 12 kDa extrinsic protein"/>
    <property type="match status" value="1"/>
</dbReference>
<dbReference type="AlphaFoldDB" id="A0A9X0SJM2"/>
<evidence type="ECO:0000313" key="2">
    <source>
        <dbReference type="Proteomes" id="UP000075476"/>
    </source>
</evidence>
<dbReference type="EMBL" id="LOMO01000267">
    <property type="protein sequence ID" value="KXY27338.1"/>
    <property type="molecule type" value="Genomic_DNA"/>
</dbReference>
<reference evidence="1 2" key="1">
    <citation type="submission" date="2015-12" db="EMBL/GenBank/DDBJ databases">
        <title>Bacillus cereus Group isolate.</title>
        <authorList>
            <person name="Kovac J."/>
        </authorList>
    </citation>
    <scope>NUCLEOTIDE SEQUENCE [LARGE SCALE GENOMIC DNA]</scope>
    <source>
        <strain evidence="1 2">FSL K6-0073</strain>
    </source>
</reference>
<organism evidence="1 2">
    <name type="scientific">Bacillus cereus</name>
    <dbReference type="NCBI Taxonomy" id="1396"/>
    <lineage>
        <taxon>Bacteria</taxon>
        <taxon>Bacillati</taxon>
        <taxon>Bacillota</taxon>
        <taxon>Bacilli</taxon>
        <taxon>Bacillales</taxon>
        <taxon>Bacillaceae</taxon>
        <taxon>Bacillus</taxon>
        <taxon>Bacillus cereus group</taxon>
    </lineage>
</organism>
<dbReference type="SUPFAM" id="SSF47781">
    <property type="entry name" value="RuvA domain 2-like"/>
    <property type="match status" value="1"/>
</dbReference>
<dbReference type="Proteomes" id="UP000075476">
    <property type="component" value="Unassembled WGS sequence"/>
</dbReference>
<evidence type="ECO:0000313" key="1">
    <source>
        <dbReference type="EMBL" id="KXY27338.1"/>
    </source>
</evidence>
<proteinExistence type="predicted"/>
<sequence length="399" mass="45093">MGTKIKNDAIELLKESLNQLESSKGSVLTGVQKLSRAAKILDDEDTVIWCEVQLGNKEYTSELTKALEVLIELIKGDTPSDKLSEEFNKVYKELRDKGYNPKVHFSKEEVFIKGNASGGGYISIGFIEEKYHDLVRLKKGNNGTHYKNSLMNHIEYVRRIAHKKAETLYTKIAYTDSAQTAFDILKGEVDDKLLDLNPELAEQLMLAFKSVSTDNPEEWSQALTTCRRFIEGLADELFPPIDEEVNGKKLGKTQYINRLWAFMDKSIESKSNKDLAKAHVDILGVYLQRIHKLSNKGVHAGLEREEAVKTVFHTYLMVADILKYLDPSYSTKEEQLNIHKASLDELESLLGIPRSIAKEIVKLRVRERALTPEILGKIKGVGSKTLSLAQEEFSFEPIA</sequence>
<dbReference type="RefSeq" id="WP_061664511.1">
    <property type="nucleotide sequence ID" value="NZ_LOMO01000267.1"/>
</dbReference>
<dbReference type="InterPro" id="IPR010994">
    <property type="entry name" value="RuvA_2-like"/>
</dbReference>
<comment type="caution">
    <text evidence="1">The sequence shown here is derived from an EMBL/GenBank/DDBJ whole genome shotgun (WGS) entry which is preliminary data.</text>
</comment>
<name>A0A9X0SJM2_BACCE</name>
<accession>A0A9X0SJM2</accession>
<gene>
    <name evidence="1" type="ORF">AT268_13225</name>
</gene>
<protein>
    <submittedName>
        <fullName evidence="1">DNA uptake protein</fullName>
    </submittedName>
</protein>